<dbReference type="InterPro" id="IPR036890">
    <property type="entry name" value="HATPase_C_sf"/>
</dbReference>
<evidence type="ECO:0000256" key="1">
    <source>
        <dbReference type="SAM" id="MobiDB-lite"/>
    </source>
</evidence>
<sequence>MHPDTAALARPPLRVAAGARPHLLTAASRPSAPKTARDFVRALLRHGPLAALRDTAVLLTSEAVTRAHLRTPGSADILLRVLTAAHGLRISVHDEGAAVIPAPSPESLRRSPGLGLARPEGPPSVRGGAPWVPGDRDPAHGLLLISRLADDWGTTPFEGPPHTTSLWFELRTGR</sequence>
<reference evidence="3" key="1">
    <citation type="submission" date="2016-11" db="EMBL/GenBank/DDBJ databases">
        <authorList>
            <person name="Jaros S."/>
            <person name="Januszkiewicz K."/>
            <person name="Wedrychowicz H."/>
        </authorList>
    </citation>
    <scope>NUCLEOTIDE SEQUENCE [LARGE SCALE GENOMIC DNA]</scope>
    <source>
        <strain evidence="3">CGMCC 4.3555</strain>
    </source>
</reference>
<dbReference type="Proteomes" id="UP000184388">
    <property type="component" value="Unassembled WGS sequence"/>
</dbReference>
<feature type="region of interest" description="Disordered" evidence="1">
    <location>
        <begin position="103"/>
        <end position="133"/>
    </location>
</feature>
<dbReference type="GO" id="GO:0016301">
    <property type="term" value="F:kinase activity"/>
    <property type="evidence" value="ECO:0007669"/>
    <property type="project" value="UniProtKB-KW"/>
</dbReference>
<evidence type="ECO:0000313" key="3">
    <source>
        <dbReference type="Proteomes" id="UP000184388"/>
    </source>
</evidence>
<evidence type="ECO:0000313" key="2">
    <source>
        <dbReference type="EMBL" id="SHK77167.1"/>
    </source>
</evidence>
<dbReference type="InterPro" id="IPR050267">
    <property type="entry name" value="Anti-sigma-factor_SerPK"/>
</dbReference>
<dbReference type="CDD" id="cd16936">
    <property type="entry name" value="HATPase_RsbW-like"/>
    <property type="match status" value="1"/>
</dbReference>
<dbReference type="AlphaFoldDB" id="A0A9X8MIW0"/>
<dbReference type="EMBL" id="FRBK01000001">
    <property type="protein sequence ID" value="SHK77167.1"/>
    <property type="molecule type" value="Genomic_DNA"/>
</dbReference>
<organism evidence="2 3">
    <name type="scientific">Streptomyces yunnanensis</name>
    <dbReference type="NCBI Taxonomy" id="156453"/>
    <lineage>
        <taxon>Bacteria</taxon>
        <taxon>Bacillati</taxon>
        <taxon>Actinomycetota</taxon>
        <taxon>Actinomycetes</taxon>
        <taxon>Kitasatosporales</taxon>
        <taxon>Streptomycetaceae</taxon>
        <taxon>Streptomyces</taxon>
    </lineage>
</organism>
<keyword evidence="2" id="KW-0418">Kinase</keyword>
<dbReference type="Gene3D" id="3.30.565.10">
    <property type="entry name" value="Histidine kinase-like ATPase, C-terminal domain"/>
    <property type="match status" value="1"/>
</dbReference>
<keyword evidence="2" id="KW-0808">Transferase</keyword>
<dbReference type="RefSeq" id="WP_073442245.1">
    <property type="nucleotide sequence ID" value="NZ_FRBK01000001.1"/>
</dbReference>
<accession>A0A9X8MIW0</accession>
<name>A0A9X8MIW0_9ACTN</name>
<dbReference type="PANTHER" id="PTHR35526:SF3">
    <property type="entry name" value="ANTI-SIGMA-F FACTOR RSBW"/>
    <property type="match status" value="1"/>
</dbReference>
<dbReference type="PANTHER" id="PTHR35526">
    <property type="entry name" value="ANTI-SIGMA-F FACTOR RSBW-RELATED"/>
    <property type="match status" value="1"/>
</dbReference>
<proteinExistence type="predicted"/>
<gene>
    <name evidence="2" type="ORF">SAMN05216268_101264</name>
</gene>
<protein>
    <submittedName>
        <fullName evidence="2">Histidine kinase-like ATPase domain-containing protein</fullName>
    </submittedName>
</protein>
<comment type="caution">
    <text evidence="2">The sequence shown here is derived from an EMBL/GenBank/DDBJ whole genome shotgun (WGS) entry which is preliminary data.</text>
</comment>